<sequence length="357" mass="37581">MTYSLLFWAIFVPTHDVEASFLSSLSSIFGDQVYAESGASMLQPVQPDSTNLQDNQNALSSAVSLSSIGSDSSASIAFDDSNSALIPTASLGTDDVDGSDYEANFYTVYTVRPGDTWSGIADIHEVSINTVLWENERVKTDKLVAGEVLLIPPISGKGHKVEKGQTCQSIANKYQVDVKDIINYNGIEAGCKLAVGEEIFVPGAEVSSSVASSTSKKSSTSSAPKTPLKNIAGYFINPVPGYIKTQGLHGKNAVDLAAPIGTPIRAAASGTVTLARMGWNGAYGNMVIIQHPNGTRTLYSHLSKLASTTGQNVSQGDVIGYVGNSGRVRAAKGGNGAHLHFEVYGAKNPGADKSWKQ</sequence>
<feature type="domain" description="LysM" evidence="1">
    <location>
        <begin position="107"/>
        <end position="151"/>
    </location>
</feature>
<evidence type="ECO:0000313" key="2">
    <source>
        <dbReference type="EMBL" id="OGI45820.1"/>
    </source>
</evidence>
<dbReference type="GO" id="GO:0004222">
    <property type="term" value="F:metalloendopeptidase activity"/>
    <property type="evidence" value="ECO:0007669"/>
    <property type="project" value="TreeGrafter"/>
</dbReference>
<dbReference type="AlphaFoldDB" id="A0A1F6TL08"/>
<gene>
    <name evidence="2" type="ORF">A2121_00655</name>
</gene>
<dbReference type="CDD" id="cd00118">
    <property type="entry name" value="LysM"/>
    <property type="match status" value="2"/>
</dbReference>
<dbReference type="Pfam" id="PF01476">
    <property type="entry name" value="LysM"/>
    <property type="match status" value="2"/>
</dbReference>
<dbReference type="Gene3D" id="3.10.350.10">
    <property type="entry name" value="LysM domain"/>
    <property type="match status" value="2"/>
</dbReference>
<dbReference type="SUPFAM" id="SSF51261">
    <property type="entry name" value="Duplicated hybrid motif"/>
    <property type="match status" value="1"/>
</dbReference>
<dbReference type="PANTHER" id="PTHR21666">
    <property type="entry name" value="PEPTIDASE-RELATED"/>
    <property type="match status" value="1"/>
</dbReference>
<reference evidence="2 3" key="1">
    <citation type="journal article" date="2016" name="Nat. Commun.">
        <title>Thousands of microbial genomes shed light on interconnected biogeochemical processes in an aquifer system.</title>
        <authorList>
            <person name="Anantharaman K."/>
            <person name="Brown C.T."/>
            <person name="Hug L.A."/>
            <person name="Sharon I."/>
            <person name="Castelle C.J."/>
            <person name="Probst A.J."/>
            <person name="Thomas B.C."/>
            <person name="Singh A."/>
            <person name="Wilkins M.J."/>
            <person name="Karaoz U."/>
            <person name="Brodie E.L."/>
            <person name="Williams K.H."/>
            <person name="Hubbard S.S."/>
            <person name="Banfield J.F."/>
        </authorList>
    </citation>
    <scope>NUCLEOTIDE SEQUENCE [LARGE SCALE GENOMIC DNA]</scope>
</reference>
<dbReference type="SMART" id="SM00257">
    <property type="entry name" value="LysM"/>
    <property type="match status" value="2"/>
</dbReference>
<dbReference type="InterPro" id="IPR050570">
    <property type="entry name" value="Cell_wall_metabolism_enzyme"/>
</dbReference>
<dbReference type="PANTHER" id="PTHR21666:SF290">
    <property type="entry name" value="PEPTIDASE M23 DOMAIN PROTEIN"/>
    <property type="match status" value="1"/>
</dbReference>
<accession>A0A1F6TL08</accession>
<feature type="domain" description="LysM" evidence="1">
    <location>
        <begin position="157"/>
        <end position="201"/>
    </location>
</feature>
<dbReference type="InterPro" id="IPR011055">
    <property type="entry name" value="Dup_hybrid_motif"/>
</dbReference>
<proteinExistence type="predicted"/>
<dbReference type="InterPro" id="IPR018392">
    <property type="entry name" value="LysM"/>
</dbReference>
<dbReference type="PROSITE" id="PS51782">
    <property type="entry name" value="LYSM"/>
    <property type="match status" value="2"/>
</dbReference>
<organism evidence="2 3">
    <name type="scientific">Candidatus Nomurabacteria bacterium GWB1_40_6</name>
    <dbReference type="NCBI Taxonomy" id="1801727"/>
    <lineage>
        <taxon>Bacteria</taxon>
        <taxon>Candidatus Nomuraibacteriota</taxon>
    </lineage>
</organism>
<evidence type="ECO:0000313" key="3">
    <source>
        <dbReference type="Proteomes" id="UP000176484"/>
    </source>
</evidence>
<dbReference type="EMBL" id="MFTD01000038">
    <property type="protein sequence ID" value="OGI45820.1"/>
    <property type="molecule type" value="Genomic_DNA"/>
</dbReference>
<evidence type="ECO:0000259" key="1">
    <source>
        <dbReference type="PROSITE" id="PS51782"/>
    </source>
</evidence>
<dbReference type="SUPFAM" id="SSF54106">
    <property type="entry name" value="LysM domain"/>
    <property type="match status" value="2"/>
</dbReference>
<dbReference type="Gene3D" id="2.70.70.10">
    <property type="entry name" value="Glucose Permease (Domain IIA)"/>
    <property type="match status" value="1"/>
</dbReference>
<name>A0A1F6TL08_9BACT</name>
<dbReference type="Proteomes" id="UP000176484">
    <property type="component" value="Unassembled WGS sequence"/>
</dbReference>
<protein>
    <recommendedName>
        <fullName evidence="1">LysM domain-containing protein</fullName>
    </recommendedName>
</protein>
<dbReference type="Pfam" id="PF01551">
    <property type="entry name" value="Peptidase_M23"/>
    <property type="match status" value="1"/>
</dbReference>
<comment type="caution">
    <text evidence="2">The sequence shown here is derived from an EMBL/GenBank/DDBJ whole genome shotgun (WGS) entry which is preliminary data.</text>
</comment>
<dbReference type="InterPro" id="IPR036779">
    <property type="entry name" value="LysM_dom_sf"/>
</dbReference>
<dbReference type="InterPro" id="IPR016047">
    <property type="entry name" value="M23ase_b-sheet_dom"/>
</dbReference>
<dbReference type="CDD" id="cd12797">
    <property type="entry name" value="M23_peptidase"/>
    <property type="match status" value="1"/>
</dbReference>